<dbReference type="EMBL" id="PQVP01000004">
    <property type="protein sequence ID" value="POZ80467.1"/>
    <property type="molecule type" value="Genomic_DNA"/>
</dbReference>
<dbReference type="PANTHER" id="PTHR45674">
    <property type="entry name" value="DNA LIGASE 1/3 FAMILY MEMBER"/>
    <property type="match status" value="1"/>
</dbReference>
<dbReference type="GO" id="GO:0006281">
    <property type="term" value="P:DNA repair"/>
    <property type="evidence" value="ECO:0007669"/>
    <property type="project" value="InterPro"/>
</dbReference>
<keyword evidence="11" id="KW-1185">Reference proteome</keyword>
<reference evidence="7" key="2">
    <citation type="submission" date="2021-01" db="EMBL/GenBank/DDBJ databases">
        <title>Outbreak of Burkholderia contaminns endophthalmitis traced to a clinical ventilation system.</title>
        <authorList>
            <person name="Lipuma J."/>
            <person name="Spilker T."/>
            <person name="Kratholm J."/>
        </authorList>
    </citation>
    <scope>NUCLEOTIDE SEQUENCE</scope>
    <source>
        <strain evidence="7">HI4954</strain>
    </source>
</reference>
<dbReference type="CDD" id="cd07906">
    <property type="entry name" value="Adenylation_DNA_ligase_LigD_LigC"/>
    <property type="match status" value="1"/>
</dbReference>
<evidence type="ECO:0000256" key="4">
    <source>
        <dbReference type="ARBA" id="ARBA00034003"/>
    </source>
</evidence>
<keyword evidence="3 9" id="KW-0436">Ligase</keyword>
<reference evidence="8 11" key="3">
    <citation type="submission" date="2021-03" db="EMBL/GenBank/DDBJ databases">
        <title>Clinical course, treatment and visual outcome of an outbreak of Burkholderia contaminans endophthalmitis following cataract surgery.</title>
        <authorList>
            <person name="Lind C."/>
            <person name="Olsen K."/>
            <person name="Angelsen N.K."/>
            <person name="Krefting E.A."/>
            <person name="Fossen K."/>
            <person name="Gravningen K."/>
            <person name="Depoorter E."/>
            <person name="Vandamme P."/>
            <person name="Bertelsen G."/>
        </authorList>
    </citation>
    <scope>NUCLEOTIDE SEQUENCE [LARGE SCALE GENOMIC DNA]</scope>
    <source>
        <strain evidence="8 11">51242556</strain>
    </source>
</reference>
<comment type="similarity">
    <text evidence="1">Belongs to the ATP-dependent DNA ligase family.</text>
</comment>
<dbReference type="Gene3D" id="2.40.50.140">
    <property type="entry name" value="Nucleic acid-binding proteins"/>
    <property type="match status" value="1"/>
</dbReference>
<dbReference type="InterPro" id="IPR014146">
    <property type="entry name" value="LigD_ligase_dom"/>
</dbReference>
<evidence type="ECO:0000256" key="3">
    <source>
        <dbReference type="ARBA" id="ARBA00022598"/>
    </source>
</evidence>
<dbReference type="InterPro" id="IPR050191">
    <property type="entry name" value="ATP-dep_DNA_ligase"/>
</dbReference>
<organism evidence="9 10">
    <name type="scientific">Burkholderia contaminans</name>
    <dbReference type="NCBI Taxonomy" id="488447"/>
    <lineage>
        <taxon>Bacteria</taxon>
        <taxon>Pseudomonadati</taxon>
        <taxon>Pseudomonadota</taxon>
        <taxon>Betaproteobacteria</taxon>
        <taxon>Burkholderiales</taxon>
        <taxon>Burkholderiaceae</taxon>
        <taxon>Burkholderia</taxon>
        <taxon>Burkholderia cepacia complex</taxon>
    </lineage>
</organism>
<evidence type="ECO:0000313" key="8">
    <source>
        <dbReference type="EMBL" id="MBO1835414.1"/>
    </source>
</evidence>
<accession>A0A2S5DN02</accession>
<dbReference type="Proteomes" id="UP000664048">
    <property type="component" value="Unassembled WGS sequence"/>
</dbReference>
<evidence type="ECO:0000313" key="10">
    <source>
        <dbReference type="Proteomes" id="UP000238655"/>
    </source>
</evidence>
<evidence type="ECO:0000313" key="9">
    <source>
        <dbReference type="EMBL" id="POZ80467.1"/>
    </source>
</evidence>
<dbReference type="NCBIfam" id="TIGR02779">
    <property type="entry name" value="NHEJ_ligase_lig"/>
    <property type="match status" value="1"/>
</dbReference>
<comment type="caution">
    <text evidence="9">The sequence shown here is derived from an EMBL/GenBank/DDBJ whole genome shotgun (WGS) entry which is preliminary data.</text>
</comment>
<dbReference type="GO" id="GO:0003910">
    <property type="term" value="F:DNA ligase (ATP) activity"/>
    <property type="evidence" value="ECO:0007669"/>
    <property type="project" value="UniProtKB-EC"/>
</dbReference>
<feature type="region of interest" description="Disordered" evidence="5">
    <location>
        <begin position="312"/>
        <end position="349"/>
    </location>
</feature>
<comment type="catalytic activity">
    <reaction evidence="4">
        <text>ATP + (deoxyribonucleotide)n-3'-hydroxyl + 5'-phospho-(deoxyribonucleotide)m = (deoxyribonucleotide)n+m + AMP + diphosphate.</text>
        <dbReference type="EC" id="6.5.1.1"/>
    </reaction>
</comment>
<evidence type="ECO:0000256" key="5">
    <source>
        <dbReference type="SAM" id="MobiDB-lite"/>
    </source>
</evidence>
<dbReference type="Pfam" id="PF01068">
    <property type="entry name" value="DNA_ligase_A_M"/>
    <property type="match status" value="1"/>
</dbReference>
<reference evidence="9 10" key="1">
    <citation type="submission" date="2018-01" db="EMBL/GenBank/DDBJ databases">
        <title>Successful Treatment of Persistent Burkholderia cepacia Bacteremia with Ceftazidime-Avibactam.</title>
        <authorList>
            <person name="Tamma P."/>
            <person name="Fan Y."/>
            <person name="Bergman Y."/>
            <person name="Sick-Samuels A."/>
            <person name="Hsu A."/>
            <person name="Timp W."/>
            <person name="Simner P."/>
        </authorList>
    </citation>
    <scope>NUCLEOTIDE SEQUENCE [LARGE SCALE GENOMIC DNA]</scope>
    <source>
        <strain evidence="9 10">170816</strain>
    </source>
</reference>
<dbReference type="SUPFAM" id="SSF56091">
    <property type="entry name" value="DNA ligase/mRNA capping enzyme, catalytic domain"/>
    <property type="match status" value="1"/>
</dbReference>
<feature type="compositionally biased region" description="Basic and acidic residues" evidence="5">
    <location>
        <begin position="319"/>
        <end position="335"/>
    </location>
</feature>
<dbReference type="CDD" id="cd07971">
    <property type="entry name" value="OBF_DNA_ligase_LigD"/>
    <property type="match status" value="1"/>
</dbReference>
<evidence type="ECO:0000256" key="1">
    <source>
        <dbReference type="ARBA" id="ARBA00007572"/>
    </source>
</evidence>
<dbReference type="PROSITE" id="PS50160">
    <property type="entry name" value="DNA_LIGASE_A3"/>
    <property type="match status" value="1"/>
</dbReference>
<dbReference type="EMBL" id="JAGEMX010000030">
    <property type="protein sequence ID" value="MBO1835414.1"/>
    <property type="molecule type" value="Genomic_DNA"/>
</dbReference>
<dbReference type="InterPro" id="IPR012340">
    <property type="entry name" value="NA-bd_OB-fold"/>
</dbReference>
<dbReference type="Pfam" id="PF04679">
    <property type="entry name" value="DNA_ligase_A_C"/>
    <property type="match status" value="1"/>
</dbReference>
<protein>
    <recommendedName>
        <fullName evidence="2">DNA ligase (ATP)</fullName>
        <ecNumber evidence="2">6.5.1.1</ecNumber>
    </recommendedName>
</protein>
<dbReference type="InterPro" id="IPR012309">
    <property type="entry name" value="DNA_ligase_ATP-dep_C"/>
</dbReference>
<feature type="compositionally biased region" description="Basic residues" evidence="5">
    <location>
        <begin position="336"/>
        <end position="349"/>
    </location>
</feature>
<evidence type="ECO:0000313" key="7">
    <source>
        <dbReference type="EMBL" id="MBK1935717.1"/>
    </source>
</evidence>
<evidence type="ECO:0000313" key="11">
    <source>
        <dbReference type="Proteomes" id="UP000664048"/>
    </source>
</evidence>
<dbReference type="EMBL" id="JAENIB010000036">
    <property type="protein sequence ID" value="MBK1935717.1"/>
    <property type="molecule type" value="Genomic_DNA"/>
</dbReference>
<dbReference type="InterPro" id="IPR012310">
    <property type="entry name" value="DNA_ligase_ATP-dep_cent"/>
</dbReference>
<evidence type="ECO:0000259" key="6">
    <source>
        <dbReference type="PROSITE" id="PS50160"/>
    </source>
</evidence>
<dbReference type="GO" id="GO:0005524">
    <property type="term" value="F:ATP binding"/>
    <property type="evidence" value="ECO:0007669"/>
    <property type="project" value="InterPro"/>
</dbReference>
<dbReference type="Proteomes" id="UP000238655">
    <property type="component" value="Unassembled WGS sequence"/>
</dbReference>
<dbReference type="Gene3D" id="3.30.470.30">
    <property type="entry name" value="DNA ligase/mRNA capping enzyme"/>
    <property type="match status" value="1"/>
</dbReference>
<dbReference type="Gene3D" id="3.30.1490.70">
    <property type="match status" value="1"/>
</dbReference>
<gene>
    <name evidence="7" type="primary">ligD</name>
    <name evidence="9" type="ORF">C3743_39250</name>
    <name evidence="8" type="ORF">J4M89_39135</name>
    <name evidence="7" type="ORF">JIN94_38120</name>
</gene>
<dbReference type="EC" id="6.5.1.1" evidence="2"/>
<dbReference type="PANTHER" id="PTHR45674:SF4">
    <property type="entry name" value="DNA LIGASE 1"/>
    <property type="match status" value="1"/>
</dbReference>
<evidence type="ECO:0000256" key="2">
    <source>
        <dbReference type="ARBA" id="ARBA00012727"/>
    </source>
</evidence>
<dbReference type="SUPFAM" id="SSF50249">
    <property type="entry name" value="Nucleic acid-binding proteins"/>
    <property type="match status" value="1"/>
</dbReference>
<name>A0A2S5DN02_9BURK</name>
<dbReference type="GO" id="GO:0006310">
    <property type="term" value="P:DNA recombination"/>
    <property type="evidence" value="ECO:0007669"/>
    <property type="project" value="InterPro"/>
</dbReference>
<feature type="domain" description="ATP-dependent DNA ligase family profile" evidence="6">
    <location>
        <begin position="117"/>
        <end position="244"/>
    </location>
</feature>
<dbReference type="Proteomes" id="UP000611459">
    <property type="component" value="Unassembled WGS sequence"/>
</dbReference>
<proteinExistence type="inferred from homology"/>
<sequence length="349" mass="39844">MGRWTSELGIRARTPVAKNERMPEFIEPSLAVLAAEPPTSGEWGYEIKFDGYRMLARIDAGDVRIFTRNGHDWTARLPHLRSVLERLPVDRAWLDAEAVWFDTEGRPNFNGLQNAFDRRRTAGISLVVFDLMWLNNNDLRPWRWRERRATLTKLVADILGNEVRFSEAVDADPDAMLASACALGLEGIMGKRVDAPYRSGRTDRWIKLKCSKRQEFVIGGFSRRKGAAGGVRAVLLGVYEEGGQLRYVGHVAPRFAPRQAREFEDRLASLGRKRSPFVRAPEPEADREFHWLKPELVAEVAFLEWTPTGQLRHPSFRGRRADKPARSVTREDPRAPKRPHSSKRLPSKQ</sequence>
<dbReference type="AlphaFoldDB" id="A0A2S5DN02"/>